<dbReference type="EMBL" id="CAFAAJ010000240">
    <property type="protein sequence ID" value="CAB4825569.1"/>
    <property type="molecule type" value="Genomic_DNA"/>
</dbReference>
<proteinExistence type="predicted"/>
<dbReference type="AlphaFoldDB" id="A0A6J6ZZ21"/>
<reference evidence="2" key="1">
    <citation type="submission" date="2020-05" db="EMBL/GenBank/DDBJ databases">
        <authorList>
            <person name="Chiriac C."/>
            <person name="Salcher M."/>
            <person name="Ghai R."/>
            <person name="Kavagutti S V."/>
        </authorList>
    </citation>
    <scope>NUCLEOTIDE SEQUENCE</scope>
</reference>
<evidence type="ECO:0000256" key="1">
    <source>
        <dbReference type="SAM" id="MobiDB-lite"/>
    </source>
</evidence>
<organism evidence="2">
    <name type="scientific">freshwater metagenome</name>
    <dbReference type="NCBI Taxonomy" id="449393"/>
    <lineage>
        <taxon>unclassified sequences</taxon>
        <taxon>metagenomes</taxon>
        <taxon>ecological metagenomes</taxon>
    </lineage>
</organism>
<accession>A0A6J6ZZ21</accession>
<feature type="compositionally biased region" description="Acidic residues" evidence="1">
    <location>
        <begin position="239"/>
        <end position="254"/>
    </location>
</feature>
<sequence>MDWSGSGRRDTTVTVYETASDTADFRIRVDRAGAGSEMAIIMTNPVESGSPGGAPVTGEPAFIVATQADGAVSGTNPEELLVRVGFVAPRKLNGVLQSGGYDVAVFFGYGNGCIDRFRGADDLELVFPIRAGGPSMSGLACVTAVDSARPDNYLVLTTATRKQGRNVPSALYVTHEYPQIRGGSAVAPAGTTSDQLLDGPDIADDVLDYQNTTSPLLRYSSITGCELDSADIGDHGDEQVDDGDSPSDEEGVID</sequence>
<evidence type="ECO:0000313" key="2">
    <source>
        <dbReference type="EMBL" id="CAB4825569.1"/>
    </source>
</evidence>
<name>A0A6J6ZZ21_9ZZZZ</name>
<protein>
    <submittedName>
        <fullName evidence="2">Unannotated protein</fullName>
    </submittedName>
</protein>
<feature type="region of interest" description="Disordered" evidence="1">
    <location>
        <begin position="228"/>
        <end position="254"/>
    </location>
</feature>
<gene>
    <name evidence="2" type="ORF">UFOPK3001_02437</name>
</gene>